<dbReference type="PANTHER" id="PTHR45947:SF13">
    <property type="entry name" value="TRANSFERASE"/>
    <property type="match status" value="1"/>
</dbReference>
<dbReference type="SUPFAM" id="SSF53756">
    <property type="entry name" value="UDP-Glycosyltransferase/glycogen phosphorylase"/>
    <property type="match status" value="1"/>
</dbReference>
<keyword evidence="1" id="KW-0175">Coiled coil</keyword>
<accession>A0ABS5AZ84</accession>
<protein>
    <submittedName>
        <fullName evidence="3">Glycosyl transferase family 1</fullName>
    </submittedName>
</protein>
<dbReference type="InterPro" id="IPR050194">
    <property type="entry name" value="Glycosyltransferase_grp1"/>
</dbReference>
<dbReference type="RefSeq" id="WP_209551894.1">
    <property type="nucleotide sequence ID" value="NZ_QFAY01000026.1"/>
</dbReference>
<dbReference type="Pfam" id="PF00534">
    <property type="entry name" value="Glycos_transf_1"/>
    <property type="match status" value="1"/>
</dbReference>
<evidence type="ECO:0000256" key="1">
    <source>
        <dbReference type="SAM" id="Coils"/>
    </source>
</evidence>
<evidence type="ECO:0000313" key="3">
    <source>
        <dbReference type="EMBL" id="MBP2621870.1"/>
    </source>
</evidence>
<dbReference type="EMBL" id="QFAY01000026">
    <property type="protein sequence ID" value="MBP2621870.1"/>
    <property type="molecule type" value="Genomic_DNA"/>
</dbReference>
<dbReference type="PANTHER" id="PTHR45947">
    <property type="entry name" value="SULFOQUINOVOSYL TRANSFERASE SQD2"/>
    <property type="match status" value="1"/>
</dbReference>
<reference evidence="3 4" key="1">
    <citation type="submission" date="2018-05" db="EMBL/GenBank/DDBJ databases">
        <title>Draft genome sequence of Streptococcus panodentis CCUG 70867T.</title>
        <authorList>
            <person name="Salva-Serra F."/>
            <person name="Mendez V."/>
            <person name="Jaen-Luchoro D."/>
            <person name="Gonzales-Siles L."/>
            <person name="Karlsson R."/>
            <person name="Engstrom-Jakobsson H."/>
            <person name="Busquets A."/>
            <person name="Gomila M."/>
            <person name="Pineiro-Iglesias B."/>
            <person name="Bennasar-Figueras A."/>
            <person name="Seeger M."/>
            <person name="Moore E."/>
        </authorList>
    </citation>
    <scope>NUCLEOTIDE SEQUENCE [LARGE SCALE GENOMIC DNA]</scope>
    <source>
        <strain evidence="3 4">CCUG 70867</strain>
    </source>
</reference>
<dbReference type="CDD" id="cd03801">
    <property type="entry name" value="GT4_PimA-like"/>
    <property type="match status" value="1"/>
</dbReference>
<keyword evidence="3" id="KW-0808">Transferase</keyword>
<organism evidence="3 4">
    <name type="scientific">Streptococcus panodentis</name>
    <dbReference type="NCBI Taxonomy" id="1581472"/>
    <lineage>
        <taxon>Bacteria</taxon>
        <taxon>Bacillati</taxon>
        <taxon>Bacillota</taxon>
        <taxon>Bacilli</taxon>
        <taxon>Lactobacillales</taxon>
        <taxon>Streptococcaceae</taxon>
        <taxon>Streptococcus</taxon>
    </lineage>
</organism>
<dbReference type="InterPro" id="IPR001296">
    <property type="entry name" value="Glyco_trans_1"/>
</dbReference>
<gene>
    <name evidence="3" type="ORF">DHL47_11195</name>
</gene>
<evidence type="ECO:0000313" key="4">
    <source>
        <dbReference type="Proteomes" id="UP001519349"/>
    </source>
</evidence>
<comment type="caution">
    <text evidence="3">The sequence shown here is derived from an EMBL/GenBank/DDBJ whole genome shotgun (WGS) entry which is preliminary data.</text>
</comment>
<name>A0ABS5AZ84_9STRE</name>
<dbReference type="Proteomes" id="UP001519349">
    <property type="component" value="Unassembled WGS sequence"/>
</dbReference>
<sequence length="576" mass="65977">MGKRILFVSPTGTLDNGAERAITNFMVYLSQLGHSVFNVYPENGHPTHEAYVDKLQSAGIATFPLATVKWWWEEAPGEHLLSKEERILFYQKNIQDIRNIILEHHIDLVISNTVNVFQGAVAAACETVPHFWLIHELPEGEFSYYAEKLDFLFENSEEVFAVQGSLTDRLKDLSAQNSKLKSFIPFTELCQEPLKEAGPRRIISIGLINDNKNQLELLQAYHKLGRFDLPLIFIGDWDEQTKQECDRFIAENSLTNVSFWGYKAFPWRDMSESDICVFTSKSESFSLVFIEAILKGLPTIVSDNLGYSTVQSIFKAGLSYPLGNAAALAEKISDVLEHFDVYKQQALESSQRAKELYRIDNSYAELLNSIESVSAAPKKPLKALELLLGNGLPNHSIFEVKKEFITVFYAKSGEDFSADCSHRFPMQYADEIYFQIPADTARLRIDLSEVPSYYTNVSLRQYPDHQELEMEYTNGLLVSDNLLFGQNDPQVHYNLEGVGQTEFVFTYELKDVFEPLKEGSLLTELSDSVREKYELEAKIEQLENQYQDLSQDYHAVIGSRRWQVTTKIINFFRRRK</sequence>
<feature type="domain" description="Glycosyl transferase family 1" evidence="2">
    <location>
        <begin position="191"/>
        <end position="338"/>
    </location>
</feature>
<proteinExistence type="predicted"/>
<evidence type="ECO:0000259" key="2">
    <source>
        <dbReference type="Pfam" id="PF00534"/>
    </source>
</evidence>
<keyword evidence="4" id="KW-1185">Reference proteome</keyword>
<feature type="coiled-coil region" evidence="1">
    <location>
        <begin position="525"/>
        <end position="559"/>
    </location>
</feature>
<dbReference type="GO" id="GO:0016740">
    <property type="term" value="F:transferase activity"/>
    <property type="evidence" value="ECO:0007669"/>
    <property type="project" value="UniProtKB-KW"/>
</dbReference>
<dbReference type="Gene3D" id="3.40.50.2000">
    <property type="entry name" value="Glycogen Phosphorylase B"/>
    <property type="match status" value="2"/>
</dbReference>